<name>A0ABS4L271_STRAV</name>
<comment type="caution">
    <text evidence="1">The sequence shown here is derived from an EMBL/GenBank/DDBJ whole genome shotgun (WGS) entry which is preliminary data.</text>
</comment>
<evidence type="ECO:0008006" key="3">
    <source>
        <dbReference type="Google" id="ProtNLM"/>
    </source>
</evidence>
<accession>A0ABS4L271</accession>
<keyword evidence="2" id="KW-1185">Reference proteome</keyword>
<protein>
    <recommendedName>
        <fullName evidence="3">Homeodomain-containing protein</fullName>
    </recommendedName>
</protein>
<dbReference type="EMBL" id="JAGGLQ010000003">
    <property type="protein sequence ID" value="MBP2036372.1"/>
    <property type="molecule type" value="Genomic_DNA"/>
</dbReference>
<dbReference type="Pfam" id="PF13565">
    <property type="entry name" value="HTH_32"/>
    <property type="match status" value="1"/>
</dbReference>
<evidence type="ECO:0000313" key="2">
    <source>
        <dbReference type="Proteomes" id="UP001519310"/>
    </source>
</evidence>
<dbReference type="SUPFAM" id="SSF46689">
    <property type="entry name" value="Homeodomain-like"/>
    <property type="match status" value="1"/>
</dbReference>
<dbReference type="InterPro" id="IPR009057">
    <property type="entry name" value="Homeodomain-like_sf"/>
</dbReference>
<dbReference type="Proteomes" id="UP001519310">
    <property type="component" value="Unassembled WGS sequence"/>
</dbReference>
<proteinExistence type="predicted"/>
<evidence type="ECO:0000313" key="1">
    <source>
        <dbReference type="EMBL" id="MBP2036372.1"/>
    </source>
</evidence>
<sequence>MAAEAGISRRCLAKWYARWRAHGENGLLDHSSRPATSPARTPDDIADLVEALRRQTKHGPARLAADLQRLHDVTLAPATVHRILVRRGLNRLRDLDPPTGEQLREVIRYEHDRVGDLVHVDVKKLGRIPPLPARLYRGPGR</sequence>
<reference evidence="1 2" key="1">
    <citation type="submission" date="2021-03" db="EMBL/GenBank/DDBJ databases">
        <title>Genomic Encyclopedia of Type Strains, Phase IV (KMG-IV): sequencing the most valuable type-strain genomes for metagenomic binning, comparative biology and taxonomic classification.</title>
        <authorList>
            <person name="Goeker M."/>
        </authorList>
    </citation>
    <scope>NUCLEOTIDE SEQUENCE [LARGE SCALE GENOMIC DNA]</scope>
    <source>
        <strain evidence="1 2">DSM 40526</strain>
    </source>
</reference>
<gene>
    <name evidence="1" type="ORF">J2Z77_002163</name>
</gene>
<organism evidence="1 2">
    <name type="scientific">Streptomyces avidinii</name>
    <dbReference type="NCBI Taxonomy" id="1895"/>
    <lineage>
        <taxon>Bacteria</taxon>
        <taxon>Bacillati</taxon>
        <taxon>Actinomycetota</taxon>
        <taxon>Actinomycetes</taxon>
        <taxon>Kitasatosporales</taxon>
        <taxon>Streptomycetaceae</taxon>
        <taxon>Streptomyces</taxon>
    </lineage>
</organism>